<dbReference type="InterPro" id="IPR036513">
    <property type="entry name" value="STAS_dom_sf"/>
</dbReference>
<dbReference type="KEGG" id="lxl:KDY119_02127"/>
<organism evidence="2 3">
    <name type="scientific">Luteimicrobium xylanilyticum</name>
    <dbReference type="NCBI Taxonomy" id="1133546"/>
    <lineage>
        <taxon>Bacteria</taxon>
        <taxon>Bacillati</taxon>
        <taxon>Actinomycetota</taxon>
        <taxon>Actinomycetes</taxon>
        <taxon>Micrococcales</taxon>
        <taxon>Luteimicrobium</taxon>
    </lineage>
</organism>
<evidence type="ECO:0000313" key="3">
    <source>
        <dbReference type="Proteomes" id="UP000326702"/>
    </source>
</evidence>
<dbReference type="Pfam" id="PF13466">
    <property type="entry name" value="STAS_2"/>
    <property type="match status" value="1"/>
</dbReference>
<sequence length="122" mass="12589">MVGTDGVVATGTIALVEERDRTVVVLTGEIDVALRAEASAALANALERDLPVVIDATEVTFADSTGIAFLVQFVTIGHDEGLDVTLLDPPQIIVEVLDMLGVRELLVRPVAAEPAVAASGAA</sequence>
<evidence type="ECO:0000259" key="1">
    <source>
        <dbReference type="PROSITE" id="PS50801"/>
    </source>
</evidence>
<dbReference type="AlphaFoldDB" id="A0A5P9QAY2"/>
<proteinExistence type="predicted"/>
<evidence type="ECO:0000313" key="2">
    <source>
        <dbReference type="EMBL" id="QFU98611.1"/>
    </source>
</evidence>
<name>A0A5P9QAY2_9MICO</name>
<dbReference type="SUPFAM" id="SSF52091">
    <property type="entry name" value="SpoIIaa-like"/>
    <property type="match status" value="1"/>
</dbReference>
<dbReference type="Gene3D" id="3.30.750.24">
    <property type="entry name" value="STAS domain"/>
    <property type="match status" value="1"/>
</dbReference>
<dbReference type="Proteomes" id="UP000326702">
    <property type="component" value="Chromosome"/>
</dbReference>
<feature type="domain" description="STAS" evidence="1">
    <location>
        <begin position="11"/>
        <end position="122"/>
    </location>
</feature>
<reference evidence="2 3" key="1">
    <citation type="submission" date="2019-10" db="EMBL/GenBank/DDBJ databases">
        <title>Genome sequence of Luteimicrobium xylanilyticum HY-24.</title>
        <authorList>
            <person name="Kim D.Y."/>
            <person name="Park H.-Y."/>
        </authorList>
    </citation>
    <scope>NUCLEOTIDE SEQUENCE [LARGE SCALE GENOMIC DNA]</scope>
    <source>
        <strain evidence="2 3">HY-24</strain>
    </source>
</reference>
<keyword evidence="3" id="KW-1185">Reference proteome</keyword>
<dbReference type="EMBL" id="CP045529">
    <property type="protein sequence ID" value="QFU98611.1"/>
    <property type="molecule type" value="Genomic_DNA"/>
</dbReference>
<dbReference type="PROSITE" id="PS50801">
    <property type="entry name" value="STAS"/>
    <property type="match status" value="1"/>
</dbReference>
<protein>
    <recommendedName>
        <fullName evidence="1">STAS domain-containing protein</fullName>
    </recommendedName>
</protein>
<dbReference type="InterPro" id="IPR058548">
    <property type="entry name" value="MlaB-like_STAS"/>
</dbReference>
<accession>A0A5P9QAY2</accession>
<dbReference type="InterPro" id="IPR002645">
    <property type="entry name" value="STAS_dom"/>
</dbReference>
<gene>
    <name evidence="2" type="ORF">KDY119_02127</name>
</gene>